<dbReference type="OMA" id="DGGLLXS"/>
<protein>
    <recommendedName>
        <fullName evidence="4">Transmembrane protein</fullName>
    </recommendedName>
</protein>
<dbReference type="AlphaFoldDB" id="G0QMF0"/>
<dbReference type="RefSeq" id="XP_004037587.1">
    <property type="nucleotide sequence ID" value="XM_004037539.1"/>
</dbReference>
<keyword evidence="3" id="KW-1185">Reference proteome</keyword>
<dbReference type="GO" id="GO:0005634">
    <property type="term" value="C:nucleus"/>
    <property type="evidence" value="ECO:0007669"/>
    <property type="project" value="TreeGrafter"/>
</dbReference>
<evidence type="ECO:0008006" key="4">
    <source>
        <dbReference type="Google" id="ProtNLM"/>
    </source>
</evidence>
<evidence type="ECO:0000313" key="3">
    <source>
        <dbReference type="Proteomes" id="UP000008983"/>
    </source>
</evidence>
<dbReference type="EMBL" id="GL983417">
    <property type="protein sequence ID" value="EGR33601.1"/>
    <property type="molecule type" value="Genomic_DNA"/>
</dbReference>
<dbReference type="InParanoid" id="G0QMF0"/>
<proteinExistence type="predicted"/>
<evidence type="ECO:0000256" key="1">
    <source>
        <dbReference type="SAM" id="Phobius"/>
    </source>
</evidence>
<dbReference type="GeneID" id="14909784"/>
<accession>G0QMF0</accession>
<name>G0QMF0_ICHMU</name>
<dbReference type="PANTHER" id="PTHR31398">
    <property type="entry name" value="MEIOTIC NUCLEAR DIVISION PROTEIN 1 HOMOLOG"/>
    <property type="match status" value="1"/>
</dbReference>
<dbReference type="OrthoDB" id="292811at2759"/>
<feature type="transmembrane region" description="Helical" evidence="1">
    <location>
        <begin position="35"/>
        <end position="56"/>
    </location>
</feature>
<evidence type="ECO:0000313" key="2">
    <source>
        <dbReference type="EMBL" id="EGR33601.1"/>
    </source>
</evidence>
<gene>
    <name evidence="2" type="ORF">IMG5_048180</name>
</gene>
<dbReference type="PANTHER" id="PTHR31398:SF0">
    <property type="entry name" value="MEIOTIC NUCLEAR DIVISION PROTEIN 1 HOMOLOG"/>
    <property type="match status" value="1"/>
</dbReference>
<keyword evidence="1" id="KW-0812">Transmembrane</keyword>
<reference evidence="2 3" key="1">
    <citation type="submission" date="2011-07" db="EMBL/GenBank/DDBJ databases">
        <authorList>
            <person name="Coyne R."/>
            <person name="Brami D."/>
            <person name="Johnson J."/>
            <person name="Hostetler J."/>
            <person name="Hannick L."/>
            <person name="Clark T."/>
            <person name="Cassidy-Hanley D."/>
            <person name="Inman J."/>
        </authorList>
    </citation>
    <scope>NUCLEOTIDE SEQUENCE [LARGE SCALE GENOMIC DNA]</scope>
    <source>
        <strain evidence="2 3">G5</strain>
    </source>
</reference>
<dbReference type="GO" id="GO:0007131">
    <property type="term" value="P:reciprocal meiotic recombination"/>
    <property type="evidence" value="ECO:0007669"/>
    <property type="project" value="TreeGrafter"/>
</dbReference>
<sequence>MISQYQKSQELISKFDKFGSQISLQFQKNQIHQTVFGGVFSILIYSSAIFFTYFFGKELWEKTSPITNTSEEPVFQPEKFEINAQTFSFAFGIQNLNWEHYIDPSIYQVKAFQKTSYKIFNKTTNQYEQVYKNTEIKLVRCKQEHFIIQGVDDYFKNLPFLNDLFCFDPDQQMHIEGDFSSDQFGVIEIYLGACDQEKSNIVCKDKEYINKQLQKSFFASYFTDKLIDPKNYQQPFKYIAKDLFWPISNDMSKSIVLYMRNIYIESDNGLITDNIQYLKDTVYSYQTEQVQSTKESENFFFLLIRFEKGKQSRYYRRYKKPQDILANIAGIVDALILLELQSLCHQMNLI</sequence>
<organism evidence="2 3">
    <name type="scientific">Ichthyophthirius multifiliis</name>
    <name type="common">White spot disease agent</name>
    <name type="synonym">Ich</name>
    <dbReference type="NCBI Taxonomy" id="5932"/>
    <lineage>
        <taxon>Eukaryota</taxon>
        <taxon>Sar</taxon>
        <taxon>Alveolata</taxon>
        <taxon>Ciliophora</taxon>
        <taxon>Intramacronucleata</taxon>
        <taxon>Oligohymenophorea</taxon>
        <taxon>Hymenostomatida</taxon>
        <taxon>Ophryoglenina</taxon>
        <taxon>Ichthyophthirius</taxon>
    </lineage>
</organism>
<keyword evidence="1" id="KW-1133">Transmembrane helix</keyword>
<dbReference type="Proteomes" id="UP000008983">
    <property type="component" value="Unassembled WGS sequence"/>
</dbReference>
<keyword evidence="1" id="KW-0472">Membrane</keyword>
<dbReference type="eggNOG" id="ENOG502SQA0">
    <property type="taxonomic scope" value="Eukaryota"/>
</dbReference>